<feature type="compositionally biased region" description="Basic and acidic residues" evidence="1">
    <location>
        <begin position="1"/>
        <end position="10"/>
    </location>
</feature>
<dbReference type="EMBL" id="LS398110">
    <property type="protein sequence ID" value="SPP97024.1"/>
    <property type="molecule type" value="Genomic_DNA"/>
</dbReference>
<name>A0A2U3Q6I0_9BRAD</name>
<organism evidence="2 3">
    <name type="scientific">Bradyrhizobium vignae</name>
    <dbReference type="NCBI Taxonomy" id="1549949"/>
    <lineage>
        <taxon>Bacteria</taxon>
        <taxon>Pseudomonadati</taxon>
        <taxon>Pseudomonadota</taxon>
        <taxon>Alphaproteobacteria</taxon>
        <taxon>Hyphomicrobiales</taxon>
        <taxon>Nitrobacteraceae</taxon>
        <taxon>Bradyrhizobium</taxon>
    </lineage>
</organism>
<feature type="compositionally biased region" description="Polar residues" evidence="1">
    <location>
        <begin position="30"/>
        <end position="48"/>
    </location>
</feature>
<protein>
    <submittedName>
        <fullName evidence="2">Uncharacterized protein</fullName>
    </submittedName>
</protein>
<dbReference type="Proteomes" id="UP000246085">
    <property type="component" value="Chromosome BRAD3257"/>
</dbReference>
<feature type="region of interest" description="Disordered" evidence="1">
    <location>
        <begin position="1"/>
        <end position="55"/>
    </location>
</feature>
<gene>
    <name evidence="2" type="ORF">BRAD3257_6106</name>
</gene>
<evidence type="ECO:0000256" key="1">
    <source>
        <dbReference type="SAM" id="MobiDB-lite"/>
    </source>
</evidence>
<evidence type="ECO:0000313" key="3">
    <source>
        <dbReference type="Proteomes" id="UP000246085"/>
    </source>
</evidence>
<reference evidence="2 3" key="1">
    <citation type="submission" date="2018-03" db="EMBL/GenBank/DDBJ databases">
        <authorList>
            <person name="Gully D."/>
        </authorList>
    </citation>
    <scope>NUCLEOTIDE SEQUENCE [LARGE SCALE GENOMIC DNA]</scope>
    <source>
        <strain evidence="2">ORS3257</strain>
    </source>
</reference>
<dbReference type="KEGG" id="bvz:BRAD3257_6106"/>
<proteinExistence type="predicted"/>
<accession>A0A2U3Q6I0</accession>
<sequence length="84" mass="9497">MAVMSHDRRSSLVMGERPSAGGHQEKSDCDQYQSQPEFTSENDPTSSHRWQRKCVPSAPIRRRKVGSWGRSLRPSPLQVVHLPA</sequence>
<evidence type="ECO:0000313" key="2">
    <source>
        <dbReference type="EMBL" id="SPP97024.1"/>
    </source>
</evidence>
<dbReference type="AlphaFoldDB" id="A0A2U3Q6I0"/>